<evidence type="ECO:0000256" key="1">
    <source>
        <dbReference type="SAM" id="Phobius"/>
    </source>
</evidence>
<dbReference type="EMBL" id="UINC01140027">
    <property type="protein sequence ID" value="SVD26935.1"/>
    <property type="molecule type" value="Genomic_DNA"/>
</dbReference>
<keyword evidence="1" id="KW-1133">Transmembrane helix</keyword>
<dbReference type="AlphaFoldDB" id="A0A382TZ10"/>
<accession>A0A382TZ10</accession>
<protein>
    <submittedName>
        <fullName evidence="2">Uncharacterized protein</fullName>
    </submittedName>
</protein>
<gene>
    <name evidence="2" type="ORF">METZ01_LOCUS379789</name>
</gene>
<feature type="transmembrane region" description="Helical" evidence="1">
    <location>
        <begin position="12"/>
        <end position="32"/>
    </location>
</feature>
<name>A0A382TZ10_9ZZZZ</name>
<keyword evidence="1" id="KW-0812">Transmembrane</keyword>
<sequence>MIGILKQKPLIVMFVFIVIGAVIGVSLSLIVFSDGGGDVISVGDRFVLATGESPGAPDIWDQPQIIDVWEEEQPLTLNAASSLRWKKDVMCVPGIGYYSRRAATNDNAEPYSLIFDNLDRVVGLYMYSENEQQVPWEYRQATGPYPYPHWGLHIFFLDSSNACN</sequence>
<organism evidence="2">
    <name type="scientific">marine metagenome</name>
    <dbReference type="NCBI Taxonomy" id="408172"/>
    <lineage>
        <taxon>unclassified sequences</taxon>
        <taxon>metagenomes</taxon>
        <taxon>ecological metagenomes</taxon>
    </lineage>
</organism>
<keyword evidence="1" id="KW-0472">Membrane</keyword>
<reference evidence="2" key="1">
    <citation type="submission" date="2018-05" db="EMBL/GenBank/DDBJ databases">
        <authorList>
            <person name="Lanie J.A."/>
            <person name="Ng W.-L."/>
            <person name="Kazmierczak K.M."/>
            <person name="Andrzejewski T.M."/>
            <person name="Davidsen T.M."/>
            <person name="Wayne K.J."/>
            <person name="Tettelin H."/>
            <person name="Glass J.I."/>
            <person name="Rusch D."/>
            <person name="Podicherti R."/>
            <person name="Tsui H.-C.T."/>
            <person name="Winkler M.E."/>
        </authorList>
    </citation>
    <scope>NUCLEOTIDE SEQUENCE</scope>
</reference>
<proteinExistence type="predicted"/>
<evidence type="ECO:0000313" key="2">
    <source>
        <dbReference type="EMBL" id="SVD26935.1"/>
    </source>
</evidence>